<accession>A0ABX7R2A2</accession>
<keyword evidence="5" id="KW-1185">Reference proteome</keyword>
<evidence type="ECO:0000256" key="2">
    <source>
        <dbReference type="ARBA" id="ARBA00022840"/>
    </source>
</evidence>
<dbReference type="Proteomes" id="UP000663207">
    <property type="component" value="Chromosome"/>
</dbReference>
<name>A0ABX7R2A2_9GAMM</name>
<protein>
    <submittedName>
        <fullName evidence="4">Phosphotransferase</fullName>
    </submittedName>
</protein>
<keyword evidence="2" id="KW-0067">ATP-binding</keyword>
<dbReference type="InterPro" id="IPR002575">
    <property type="entry name" value="Aminoglycoside_PTrfase"/>
</dbReference>
<dbReference type="Gene3D" id="3.90.1200.10">
    <property type="match status" value="1"/>
</dbReference>
<feature type="domain" description="Aminoglycoside phosphotransferase" evidence="3">
    <location>
        <begin position="39"/>
        <end position="250"/>
    </location>
</feature>
<dbReference type="PANTHER" id="PTHR33540">
    <property type="entry name" value="TRNA THREONYLCARBAMOYLADENOSINE BIOSYNTHESIS PROTEIN TSAE"/>
    <property type="match status" value="1"/>
</dbReference>
<reference evidence="4 5" key="1">
    <citation type="submission" date="2021-03" db="EMBL/GenBank/DDBJ databases">
        <title>Novel species identification of genus Shewanella.</title>
        <authorList>
            <person name="Liu G."/>
            <person name="Zhang Q."/>
        </authorList>
    </citation>
    <scope>NUCLEOTIDE SEQUENCE [LARGE SCALE GENOMIC DNA]</scope>
    <source>
        <strain evidence="4 5">FJAT-52962</strain>
    </source>
</reference>
<dbReference type="Gene3D" id="3.30.200.20">
    <property type="entry name" value="Phosphorylase Kinase, domain 1"/>
    <property type="match status" value="1"/>
</dbReference>
<proteinExistence type="predicted"/>
<organism evidence="4 5">
    <name type="scientific">Shewanella sedimentimangrovi</name>
    <dbReference type="NCBI Taxonomy" id="2814293"/>
    <lineage>
        <taxon>Bacteria</taxon>
        <taxon>Pseudomonadati</taxon>
        <taxon>Pseudomonadota</taxon>
        <taxon>Gammaproteobacteria</taxon>
        <taxon>Alteromonadales</taxon>
        <taxon>Shewanellaceae</taxon>
        <taxon>Shewanella</taxon>
    </lineage>
</organism>
<dbReference type="PANTHER" id="PTHR33540:SF1">
    <property type="entry name" value="N-ACETYLMURAMATE_N-ACETYLGLUCOSAMINE KINASE"/>
    <property type="match status" value="1"/>
</dbReference>
<keyword evidence="1" id="KW-0547">Nucleotide-binding</keyword>
<dbReference type="InterPro" id="IPR011009">
    <property type="entry name" value="Kinase-like_dom_sf"/>
</dbReference>
<evidence type="ECO:0000259" key="3">
    <source>
        <dbReference type="Pfam" id="PF01636"/>
    </source>
</evidence>
<dbReference type="EMBL" id="CP071502">
    <property type="protein sequence ID" value="QSX37908.1"/>
    <property type="molecule type" value="Genomic_DNA"/>
</dbReference>
<evidence type="ECO:0000313" key="5">
    <source>
        <dbReference type="Proteomes" id="UP000663207"/>
    </source>
</evidence>
<gene>
    <name evidence="4" type="ORF">JYB85_03440</name>
</gene>
<evidence type="ECO:0000256" key="1">
    <source>
        <dbReference type="ARBA" id="ARBA00022741"/>
    </source>
</evidence>
<sequence>MPAIIKQFFAQSHEMTPSDPRFVSLQEWLGKQFATEPTLQIISGDASFRRYFRAALGGQSFIVMDSPPQLIPLGPFQQVAKAYGEAGIPVPKILAAEPNQGFMLLEDLGDDLLLSHLTQTSVLDWYGQALELLPAIASVKATDAGPLPEYDAEFVQRELAIFVDWLLEVHLQLPLDSDERAMLAQAFEFLAENALEQPRHGMHRDFHSRNLMLVQGKLAVLDFQDAVQGPITYDAVSLLRDCYVRWPEHLVEEGMLIHFELCHRHGLVPMDTDFNRYRRWFDLMGIQRHLKAAGIFARLNHRDNKPGYLKDIPLTLGYIRDVAVRYRELGPLACFINERVWPKVMIK</sequence>
<dbReference type="SUPFAM" id="SSF56112">
    <property type="entry name" value="Protein kinase-like (PK-like)"/>
    <property type="match status" value="1"/>
</dbReference>
<dbReference type="Pfam" id="PF01636">
    <property type="entry name" value="APH"/>
    <property type="match status" value="1"/>
</dbReference>
<evidence type="ECO:0000313" key="4">
    <source>
        <dbReference type="EMBL" id="QSX37908.1"/>
    </source>
</evidence>